<dbReference type="GO" id="GO:0140315">
    <property type="term" value="F:iron ion sequestering activity"/>
    <property type="evidence" value="ECO:0007669"/>
    <property type="project" value="UniProtKB-UniRule"/>
</dbReference>
<organism evidence="10 11">
    <name type="scientific">Kingdonia uniflora</name>
    <dbReference type="NCBI Taxonomy" id="39325"/>
    <lineage>
        <taxon>Eukaryota</taxon>
        <taxon>Viridiplantae</taxon>
        <taxon>Streptophyta</taxon>
        <taxon>Embryophyta</taxon>
        <taxon>Tracheophyta</taxon>
        <taxon>Spermatophyta</taxon>
        <taxon>Magnoliopsida</taxon>
        <taxon>Ranunculales</taxon>
        <taxon>Circaeasteraceae</taxon>
        <taxon>Kingdonia</taxon>
    </lineage>
</organism>
<dbReference type="GO" id="GO:0005381">
    <property type="term" value="F:iron ion transmembrane transporter activity"/>
    <property type="evidence" value="ECO:0007669"/>
    <property type="project" value="UniProtKB-UniRule"/>
</dbReference>
<dbReference type="GO" id="GO:0005774">
    <property type="term" value="C:vacuolar membrane"/>
    <property type="evidence" value="ECO:0007669"/>
    <property type="project" value="UniProtKB-SubCell"/>
</dbReference>
<dbReference type="GO" id="GO:0030026">
    <property type="term" value="P:intracellular manganese ion homeostasis"/>
    <property type="evidence" value="ECO:0007669"/>
    <property type="project" value="InterPro"/>
</dbReference>
<comment type="caution">
    <text evidence="10">The sequence shown here is derived from an EMBL/GenBank/DDBJ whole genome shotgun (WGS) entry which is preliminary data.</text>
</comment>
<dbReference type="AlphaFoldDB" id="A0A7J7LQ69"/>
<reference evidence="10 11" key="1">
    <citation type="journal article" date="2020" name="IScience">
        <title>Genome Sequencing of the Endangered Kingdonia uniflora (Circaeasteraceae, Ranunculales) Reveals Potential Mechanisms of Evolutionary Specialization.</title>
        <authorList>
            <person name="Sun Y."/>
            <person name="Deng T."/>
            <person name="Zhang A."/>
            <person name="Moore M.J."/>
            <person name="Landis J.B."/>
            <person name="Lin N."/>
            <person name="Zhang H."/>
            <person name="Zhang X."/>
            <person name="Huang J."/>
            <person name="Zhang X."/>
            <person name="Sun H."/>
            <person name="Wang H."/>
        </authorList>
    </citation>
    <scope>NUCLEOTIDE SEQUENCE [LARGE SCALE GENOMIC DNA]</scope>
    <source>
        <strain evidence="10">TB1705</strain>
        <tissue evidence="10">Leaf</tissue>
    </source>
</reference>
<keyword evidence="5" id="KW-0812">Transmembrane</keyword>
<evidence type="ECO:0000313" key="10">
    <source>
        <dbReference type="EMBL" id="KAF6144688.1"/>
    </source>
</evidence>
<keyword evidence="6" id="KW-1133">Transmembrane helix</keyword>
<evidence type="ECO:0000313" key="11">
    <source>
        <dbReference type="Proteomes" id="UP000541444"/>
    </source>
</evidence>
<evidence type="ECO:0000256" key="1">
    <source>
        <dbReference type="ARBA" id="ARBA00004128"/>
    </source>
</evidence>
<dbReference type="OrthoDB" id="73465at2759"/>
<dbReference type="Proteomes" id="UP000541444">
    <property type="component" value="Unassembled WGS sequence"/>
</dbReference>
<comment type="similarity">
    <text evidence="2 9">Belongs to the CCC1 family.</text>
</comment>
<gene>
    <name evidence="10" type="ORF">GIB67_006180</name>
</gene>
<dbReference type="EMBL" id="JACGCM010002114">
    <property type="protein sequence ID" value="KAF6144688.1"/>
    <property type="molecule type" value="Genomic_DNA"/>
</dbReference>
<dbReference type="Pfam" id="PF01988">
    <property type="entry name" value="VIT1"/>
    <property type="match status" value="1"/>
</dbReference>
<keyword evidence="9" id="KW-0813">Transport</keyword>
<evidence type="ECO:0000256" key="5">
    <source>
        <dbReference type="ARBA" id="ARBA00022692"/>
    </source>
</evidence>
<evidence type="ECO:0000256" key="3">
    <source>
        <dbReference type="ARBA" id="ARBA00022496"/>
    </source>
</evidence>
<dbReference type="GO" id="GO:0005384">
    <property type="term" value="F:manganese ion transmembrane transporter activity"/>
    <property type="evidence" value="ECO:0007669"/>
    <property type="project" value="InterPro"/>
</dbReference>
<keyword evidence="7" id="KW-0472">Membrane</keyword>
<evidence type="ECO:0000256" key="2">
    <source>
        <dbReference type="ARBA" id="ARBA00007049"/>
    </source>
</evidence>
<protein>
    <recommendedName>
        <fullName evidence="9">Vacuolar iron transporter</fullName>
    </recommendedName>
</protein>
<evidence type="ECO:0000256" key="4">
    <source>
        <dbReference type="ARBA" id="ARBA00022554"/>
    </source>
</evidence>
<comment type="subcellular location">
    <subcellularLocation>
        <location evidence="1 9">Vacuole membrane</location>
        <topology evidence="1 9">Multi-pass membrane protein</topology>
    </subcellularLocation>
</comment>
<evidence type="ECO:0000256" key="8">
    <source>
        <dbReference type="ARBA" id="ARBA00044464"/>
    </source>
</evidence>
<keyword evidence="4 9" id="KW-0926">Vacuole</keyword>
<comment type="catalytic activity">
    <reaction evidence="8">
        <text>Fe(2+)(in) = Fe(2+)(out)</text>
        <dbReference type="Rhea" id="RHEA:28486"/>
        <dbReference type="ChEBI" id="CHEBI:29033"/>
    </reaction>
    <physiologicalReaction direction="left-to-right" evidence="8">
        <dbReference type="Rhea" id="RHEA:28487"/>
    </physiologicalReaction>
</comment>
<evidence type="ECO:0000256" key="7">
    <source>
        <dbReference type="ARBA" id="ARBA00023136"/>
    </source>
</evidence>
<accession>A0A7J7LQ69</accession>
<dbReference type="InterPro" id="IPR008217">
    <property type="entry name" value="Ccc1_fam"/>
</dbReference>
<keyword evidence="3" id="KW-0410">Iron transport</keyword>
<evidence type="ECO:0000256" key="6">
    <source>
        <dbReference type="ARBA" id="ARBA00022989"/>
    </source>
</evidence>
<keyword evidence="3" id="KW-0408">Iron</keyword>
<keyword evidence="11" id="KW-1185">Reference proteome</keyword>
<proteinExistence type="inferred from homology"/>
<sequence length="202" mass="21918">MHANMQVRAWIRETRIRESLAECAHNRGGLHCWRTGSFYPLHYIVGGLAYLAIVATRAMEKLYNVWHEVSSPNDSPIDRCTYKDDKIVISRTPKAGLATPYTTLCSDNEMLEIDESLGKFSEMAREDVGSTEVTQKLLNNHLEPHFTSKEVVRDIIIGVSDGLTVPFALAAGLSGAKVASSIILTAGLAEVAAGAISMGLGG</sequence>
<evidence type="ECO:0000256" key="9">
    <source>
        <dbReference type="RuleBase" id="RU369115"/>
    </source>
</evidence>
<keyword evidence="9" id="KW-0406">Ion transport</keyword>
<comment type="function">
    <text evidence="9">Vacuolar Fe(2+) uptake transporter.</text>
</comment>
<dbReference type="PANTHER" id="PTHR31851">
    <property type="entry name" value="FE(2+)/MN(2+) TRANSPORTER PCL1"/>
    <property type="match status" value="1"/>
</dbReference>
<name>A0A7J7LQ69_9MAGN</name>